<dbReference type="AlphaFoldDB" id="A0A7C3URF1"/>
<evidence type="ECO:0000313" key="2">
    <source>
        <dbReference type="EMBL" id="HGE99408.1"/>
    </source>
</evidence>
<dbReference type="FunFam" id="3.30.1330.40:FF:000001">
    <property type="entry name" value="L-PSP family endoribonuclease"/>
    <property type="match status" value="1"/>
</dbReference>
<comment type="caution">
    <text evidence="2">The sequence shown here is derived from an EMBL/GenBank/DDBJ whole genome shotgun (WGS) entry which is preliminary data.</text>
</comment>
<proteinExistence type="inferred from homology"/>
<dbReference type="GO" id="GO:0005829">
    <property type="term" value="C:cytosol"/>
    <property type="evidence" value="ECO:0007669"/>
    <property type="project" value="TreeGrafter"/>
</dbReference>
<dbReference type="NCBIfam" id="TIGR00004">
    <property type="entry name" value="Rid family detoxifying hydrolase"/>
    <property type="match status" value="1"/>
</dbReference>
<dbReference type="GO" id="GO:0019239">
    <property type="term" value="F:deaminase activity"/>
    <property type="evidence" value="ECO:0007669"/>
    <property type="project" value="TreeGrafter"/>
</dbReference>
<dbReference type="Pfam" id="PF01042">
    <property type="entry name" value="Ribonuc_L-PSP"/>
    <property type="match status" value="1"/>
</dbReference>
<dbReference type="InterPro" id="IPR006056">
    <property type="entry name" value="RidA"/>
</dbReference>
<dbReference type="PANTHER" id="PTHR11803:SF39">
    <property type="entry name" value="2-IMINOBUTANOATE_2-IMINOPROPANOATE DEAMINASE"/>
    <property type="match status" value="1"/>
</dbReference>
<dbReference type="EMBL" id="DTMQ01000035">
    <property type="protein sequence ID" value="HGE99408.1"/>
    <property type="molecule type" value="Genomic_DNA"/>
</dbReference>
<reference evidence="2" key="1">
    <citation type="journal article" date="2020" name="mSystems">
        <title>Genome- and Community-Level Interaction Insights into Carbon Utilization and Element Cycling Functions of Hydrothermarchaeota in Hydrothermal Sediment.</title>
        <authorList>
            <person name="Zhou Z."/>
            <person name="Liu Y."/>
            <person name="Xu W."/>
            <person name="Pan J."/>
            <person name="Luo Z.H."/>
            <person name="Li M."/>
        </authorList>
    </citation>
    <scope>NUCLEOTIDE SEQUENCE [LARGE SCALE GENOMIC DNA]</scope>
    <source>
        <strain evidence="2">SpSt-906</strain>
    </source>
</reference>
<accession>A0A7C3URF1</accession>
<gene>
    <name evidence="2" type="ORF">ENX07_04985</name>
</gene>
<name>A0A7C3URF1_UNCW3</name>
<dbReference type="CDD" id="cd00448">
    <property type="entry name" value="YjgF_YER057c_UK114_family"/>
    <property type="match status" value="1"/>
</dbReference>
<comment type="similarity">
    <text evidence="1">Belongs to the RutC family.</text>
</comment>
<dbReference type="InterPro" id="IPR006175">
    <property type="entry name" value="YjgF/YER057c/UK114"/>
</dbReference>
<evidence type="ECO:0000256" key="1">
    <source>
        <dbReference type="ARBA" id="ARBA00010552"/>
    </source>
</evidence>
<dbReference type="SUPFAM" id="SSF55298">
    <property type="entry name" value="YjgF-like"/>
    <property type="match status" value="1"/>
</dbReference>
<dbReference type="PANTHER" id="PTHR11803">
    <property type="entry name" value="2-IMINOBUTANOATE/2-IMINOPROPANOATE DEAMINASE RIDA"/>
    <property type="match status" value="1"/>
</dbReference>
<dbReference type="InterPro" id="IPR035959">
    <property type="entry name" value="RutC-like_sf"/>
</dbReference>
<sequence length="128" mass="14458">MEERKKVVFTRDAPSPIGPYSQGIRIGNFLFTAGQIPIDPKTNELIKGDIQKETRQVLENIKAILEAEGFSLNDVIKVNIYLVNLDEFPKVNEIYGEYFKENFPVRTTIGVASLPKGARIEIDAIAYR</sequence>
<organism evidence="2">
    <name type="scientific">candidate division WOR-3 bacterium</name>
    <dbReference type="NCBI Taxonomy" id="2052148"/>
    <lineage>
        <taxon>Bacteria</taxon>
        <taxon>Bacteria division WOR-3</taxon>
    </lineage>
</organism>
<protein>
    <submittedName>
        <fullName evidence="2">RidA family protein</fullName>
    </submittedName>
</protein>
<dbReference type="Gene3D" id="3.30.1330.40">
    <property type="entry name" value="RutC-like"/>
    <property type="match status" value="1"/>
</dbReference>